<accession>A0A7G9REM2</accession>
<dbReference type="Proteomes" id="UP000515947">
    <property type="component" value="Chromosome"/>
</dbReference>
<proteinExistence type="predicted"/>
<dbReference type="KEGG" id="nmes:H9L09_06615"/>
<evidence type="ECO:0000313" key="2">
    <source>
        <dbReference type="Proteomes" id="UP000515947"/>
    </source>
</evidence>
<evidence type="ECO:0000313" key="1">
    <source>
        <dbReference type="EMBL" id="QNN54047.1"/>
    </source>
</evidence>
<keyword evidence="2" id="KW-1185">Reference proteome</keyword>
<dbReference type="RefSeq" id="WP_187579889.1">
    <property type="nucleotide sequence ID" value="NZ_CP060713.1"/>
</dbReference>
<organism evidence="1 2">
    <name type="scientific">Nocardioides mesophilus</name>
    <dbReference type="NCBI Taxonomy" id="433659"/>
    <lineage>
        <taxon>Bacteria</taxon>
        <taxon>Bacillati</taxon>
        <taxon>Actinomycetota</taxon>
        <taxon>Actinomycetes</taxon>
        <taxon>Propionibacteriales</taxon>
        <taxon>Nocardioidaceae</taxon>
        <taxon>Nocardioides</taxon>
    </lineage>
</organism>
<dbReference type="EMBL" id="CP060713">
    <property type="protein sequence ID" value="QNN54047.1"/>
    <property type="molecule type" value="Genomic_DNA"/>
</dbReference>
<sequence length="79" mass="8064">MPAALLLLALVLAAGTLGRTGRQGAVALALLSVLWLLANSPMEGPTLVHVTGSHGLTGADLTGLAGLALALWQWRETSH</sequence>
<reference evidence="1 2" key="1">
    <citation type="submission" date="2020-08" db="EMBL/GenBank/DDBJ databases">
        <title>Genome sequence of Nocardioides mesophilus KACC 16243T.</title>
        <authorList>
            <person name="Hyun D.-W."/>
            <person name="Bae J.-W."/>
        </authorList>
    </citation>
    <scope>NUCLEOTIDE SEQUENCE [LARGE SCALE GENOMIC DNA]</scope>
    <source>
        <strain evidence="1 2">KACC 16243</strain>
    </source>
</reference>
<protein>
    <submittedName>
        <fullName evidence="1">Uncharacterized protein</fullName>
    </submittedName>
</protein>
<dbReference type="AlphaFoldDB" id="A0A7G9REM2"/>
<name>A0A7G9REM2_9ACTN</name>
<gene>
    <name evidence="1" type="ORF">H9L09_06615</name>
</gene>